<gene>
    <name evidence="5" type="ORF">ABDB84_13215</name>
</gene>
<evidence type="ECO:0000256" key="3">
    <source>
        <dbReference type="ARBA" id="ARBA00022840"/>
    </source>
</evidence>
<feature type="domain" description="Bacterial type II secretion system protein E" evidence="4">
    <location>
        <begin position="380"/>
        <end position="394"/>
    </location>
</feature>
<dbReference type="SUPFAM" id="SSF160246">
    <property type="entry name" value="EspE N-terminal domain-like"/>
    <property type="match status" value="1"/>
</dbReference>
<comment type="caution">
    <text evidence="5">The sequence shown here is derived from an EMBL/GenBank/DDBJ whole genome shotgun (WGS) entry which is preliminary data.</text>
</comment>
<reference evidence="5 6" key="1">
    <citation type="journal article" date="2018" name="Int. J. Syst. Evol. Microbiol.">
        <title>Uliginosibacterium sediminicola sp. nov., isolated from freshwater sediment.</title>
        <authorList>
            <person name="Hwang W.M."/>
            <person name="Kim S.M."/>
            <person name="Kang K."/>
            <person name="Ahn T.Y."/>
        </authorList>
    </citation>
    <scope>NUCLEOTIDE SEQUENCE [LARGE SCALE GENOMIC DNA]</scope>
    <source>
        <strain evidence="5 6">M1-21</strain>
    </source>
</reference>
<evidence type="ECO:0000259" key="4">
    <source>
        <dbReference type="PROSITE" id="PS00662"/>
    </source>
</evidence>
<dbReference type="Gene3D" id="3.40.50.300">
    <property type="entry name" value="P-loop containing nucleotide triphosphate hydrolases"/>
    <property type="match status" value="1"/>
</dbReference>
<organism evidence="5 6">
    <name type="scientific">Uliginosibacterium sediminicola</name>
    <dbReference type="NCBI Taxonomy" id="2024550"/>
    <lineage>
        <taxon>Bacteria</taxon>
        <taxon>Pseudomonadati</taxon>
        <taxon>Pseudomonadota</taxon>
        <taxon>Betaproteobacteria</taxon>
        <taxon>Rhodocyclales</taxon>
        <taxon>Zoogloeaceae</taxon>
        <taxon>Uliginosibacterium</taxon>
    </lineage>
</organism>
<keyword evidence="6" id="KW-1185">Reference proteome</keyword>
<name>A0ABU9Z0V0_9RHOO</name>
<sequence length="563" mass="61340">MNARSTAIDVELIKRARAAAQASGRPVMAELEVLSGIESRALLGAVAAHFRYQVIETAEMLDLDAAFDVIPLARAQQRGVVVLRQRGNAARNALLAAVADPFDQDLQIWVDSLVGRNLEYRVALASDIHAFLSKQEESMRAMDNMMANGEMGTGDARALENLSFASVSDATSPAVKMVNSTLYDALKLGVSDIHLESTPSGMVSKYRIDGVLDQIAQIQGSALAEQIISRIKVLSELDIAERRVPQDGSFRVEAMGREIDLRVSIMPSIHGEDAVIRILDKQAMVEAHGSLTLNALGFDEHTLSVVRRLVQEPYGMVLVTGPTGSGKTTTLYGALSEINNGRDKIITIEDPVEYQLGGILQIPVNDKKGLTFARGLRSILRHDPDKIMVGEIRDKETAEIAVQSALTGHLVLSTVHANNVYDVFGRFHHIGVDLYSFVSALNGVSAQRLVRLSCKHCCAPYTPDDAELASAGLTRDAVQHFNFQRGRGCGDCRGTGYRGRKAVAEVLVMNPELAEMVVERRSVRQLMEAAQRNGTRSLYDDALRLVANGETTLEEVRRVTLAG</sequence>
<dbReference type="InterPro" id="IPR037257">
    <property type="entry name" value="T2SS_E_N_sf"/>
</dbReference>
<dbReference type="InterPro" id="IPR001482">
    <property type="entry name" value="T2SS/T4SS_dom"/>
</dbReference>
<dbReference type="Gene3D" id="3.30.450.90">
    <property type="match status" value="1"/>
</dbReference>
<dbReference type="SUPFAM" id="SSF52540">
    <property type="entry name" value="P-loop containing nucleoside triphosphate hydrolases"/>
    <property type="match status" value="1"/>
</dbReference>
<dbReference type="Proteomes" id="UP001410394">
    <property type="component" value="Unassembled WGS sequence"/>
</dbReference>
<keyword evidence="2" id="KW-0547">Nucleotide-binding</keyword>
<dbReference type="PROSITE" id="PS00662">
    <property type="entry name" value="T2SP_E"/>
    <property type="match status" value="1"/>
</dbReference>
<dbReference type="CDD" id="cd01129">
    <property type="entry name" value="PulE-GspE-like"/>
    <property type="match status" value="1"/>
</dbReference>
<dbReference type="InterPro" id="IPR027417">
    <property type="entry name" value="P-loop_NTPase"/>
</dbReference>
<proteinExistence type="inferred from homology"/>
<dbReference type="RefSeq" id="WP_345920216.1">
    <property type="nucleotide sequence ID" value="NZ_JBDIVE010000007.1"/>
</dbReference>
<keyword evidence="3" id="KW-0067">ATP-binding</keyword>
<evidence type="ECO:0000256" key="2">
    <source>
        <dbReference type="ARBA" id="ARBA00022741"/>
    </source>
</evidence>
<dbReference type="Pfam" id="PF05157">
    <property type="entry name" value="MshEN"/>
    <property type="match status" value="1"/>
</dbReference>
<accession>A0ABU9Z0V0</accession>
<dbReference type="PANTHER" id="PTHR30258:SF1">
    <property type="entry name" value="PROTEIN TRANSPORT PROTEIN HOFB HOMOLOG"/>
    <property type="match status" value="1"/>
</dbReference>
<dbReference type="PANTHER" id="PTHR30258">
    <property type="entry name" value="TYPE II SECRETION SYSTEM PROTEIN GSPE-RELATED"/>
    <property type="match status" value="1"/>
</dbReference>
<comment type="similarity">
    <text evidence="1">Belongs to the GSP E family.</text>
</comment>
<dbReference type="EMBL" id="JBDIVE010000007">
    <property type="protein sequence ID" value="MEN3069446.1"/>
    <property type="molecule type" value="Genomic_DNA"/>
</dbReference>
<evidence type="ECO:0000256" key="1">
    <source>
        <dbReference type="ARBA" id="ARBA00006611"/>
    </source>
</evidence>
<evidence type="ECO:0000313" key="5">
    <source>
        <dbReference type="EMBL" id="MEN3069446.1"/>
    </source>
</evidence>
<protein>
    <submittedName>
        <fullName evidence="5">GspE/PulE family protein</fullName>
    </submittedName>
</protein>
<dbReference type="InterPro" id="IPR007831">
    <property type="entry name" value="T2SS_GspE_N"/>
</dbReference>
<evidence type="ECO:0000313" key="6">
    <source>
        <dbReference type="Proteomes" id="UP001410394"/>
    </source>
</evidence>
<dbReference type="Pfam" id="PF00437">
    <property type="entry name" value="T2SSE"/>
    <property type="match status" value="1"/>
</dbReference>